<sequence>MIVPIRRLAVAFALCCALVLGTTACAENRSAPQETLAVGQPTPRPTTEERKLAKTRFAVDAGLAAGATYEWIVKPFKAGKFKKGHPGRTMALVKAGLAGAFAYNRLKAASRNAQADPALSKALAPLTAGIEGLKNLPHDFHKSDSPDATVNNYQNVINKVKGAGASSGAPVQNQVPSPKQLLSSP</sequence>
<protein>
    <submittedName>
        <fullName evidence="1">Uncharacterized protein</fullName>
    </submittedName>
</protein>
<reference evidence="1" key="1">
    <citation type="submission" date="2024-03" db="EMBL/GenBank/DDBJ databases">
        <title>Novel Streptomyces species of biotechnological and ecological value are a feature of Machair soil.</title>
        <authorList>
            <person name="Prole J.R."/>
            <person name="Goodfellow M."/>
            <person name="Allenby N."/>
            <person name="Ward A.C."/>
        </authorList>
    </citation>
    <scope>NUCLEOTIDE SEQUENCE</scope>
    <source>
        <strain evidence="1">MS2.AVA.5</strain>
    </source>
</reference>
<keyword evidence="2" id="KW-1185">Reference proteome</keyword>
<organism evidence="1 2">
    <name type="scientific">Streptomyces achmelvichensis</name>
    <dbReference type="NCBI Taxonomy" id="3134111"/>
    <lineage>
        <taxon>Bacteria</taxon>
        <taxon>Bacillati</taxon>
        <taxon>Actinomycetota</taxon>
        <taxon>Actinomycetes</taxon>
        <taxon>Kitasatosporales</taxon>
        <taxon>Streptomycetaceae</taxon>
        <taxon>Streptomyces</taxon>
    </lineage>
</organism>
<proteinExistence type="predicted"/>
<evidence type="ECO:0000313" key="1">
    <source>
        <dbReference type="EMBL" id="MEJ8632417.1"/>
    </source>
</evidence>
<gene>
    <name evidence="1" type="ORF">WKI67_03065</name>
</gene>
<dbReference type="EMBL" id="JBBKAJ010000018">
    <property type="protein sequence ID" value="MEJ8632417.1"/>
    <property type="molecule type" value="Genomic_DNA"/>
</dbReference>
<comment type="caution">
    <text evidence="1">The sequence shown here is derived from an EMBL/GenBank/DDBJ whole genome shotgun (WGS) entry which is preliminary data.</text>
</comment>
<evidence type="ECO:0000313" key="2">
    <source>
        <dbReference type="Proteomes" id="UP001377168"/>
    </source>
</evidence>
<name>A0ACC6PM06_9ACTN</name>
<accession>A0ACC6PM06</accession>
<dbReference type="Proteomes" id="UP001377168">
    <property type="component" value="Unassembled WGS sequence"/>
</dbReference>